<comment type="caution">
    <text evidence="8">The sequence shown here is derived from an EMBL/GenBank/DDBJ whole genome shotgun (WGS) entry which is preliminary data.</text>
</comment>
<evidence type="ECO:0000313" key="8">
    <source>
        <dbReference type="EMBL" id="GLC63047.1"/>
    </source>
</evidence>
<accession>A0A9W6C3D6</accession>
<sequence length="662" mass="70833">MGNVADGIVDRLRAWGTHRVFGYAGDGVDPLLAALARAEEDIEFVSARHEEMAAFMATGHAKYTGQVGVCLATQGPGAIHLLAGLYDAKLDSKPVVAIVGQVVTTAQGSGYQQEVELPTLFKDACAQYVQTVNAPEQVEAVLDNAFRTAIATSSPTCVIVAHDVQQAEVPEKEHAHGIVPSAPVTAAPRVMPSEEDLDRAARLLNTGERVALLVGQGAAGAASEVAKVAERLGAGVATSLLGKPVIDESLPWACGVMGHLGTTAAADLMAGCDTLLIVGSNDPWTEFYPAPGQARAVQIDISARNLGAKYPVEVALAGDATETLRALLPRLQGTERPWRGEVETMVDTWRRVAQARCAEPGQPLNPQAVVAALSGHLPADAQVSVDVGSVVYWYARFLRLPPGVPAHLSSTLACMGAGLPYGLAAKLAHPDRPVVAMAGDGAMQMSGNAELITLAHRWREWADPRFVVLVLSNGDLAEVSWEQREMEGDPRFPASQDVPAFPWADHARLLGLEGIRIDRPEDIDKAWATALSADRPTVIEAVVDPATPLLPPRATESQVEQMLTGLAQEGADRAAEQLRIQREHEEARHRWSCAAFGDRTREGSDDLAVPIRRERGLPTDKGPVRDRPRSGLRPAQHRRHRLALEEGNLKVGSRWSSARLGC</sequence>
<dbReference type="Proteomes" id="UP001165080">
    <property type="component" value="Unassembled WGS sequence"/>
</dbReference>
<dbReference type="CDD" id="cd07039">
    <property type="entry name" value="TPP_PYR_POX"/>
    <property type="match status" value="1"/>
</dbReference>
<dbReference type="Pfam" id="PF02776">
    <property type="entry name" value="TPP_enzyme_N"/>
    <property type="match status" value="1"/>
</dbReference>
<dbReference type="GO" id="GO:0030976">
    <property type="term" value="F:thiamine pyrophosphate binding"/>
    <property type="evidence" value="ECO:0007669"/>
    <property type="project" value="InterPro"/>
</dbReference>
<evidence type="ECO:0000256" key="2">
    <source>
        <dbReference type="ARBA" id="ARBA00023052"/>
    </source>
</evidence>
<dbReference type="EMBL" id="BRXU01000081">
    <property type="protein sequence ID" value="GLC63047.1"/>
    <property type="molecule type" value="Genomic_DNA"/>
</dbReference>
<dbReference type="SUPFAM" id="SSF52467">
    <property type="entry name" value="DHS-like NAD/FAD-binding domain"/>
    <property type="match status" value="1"/>
</dbReference>
<dbReference type="NCBIfam" id="NF006129">
    <property type="entry name" value="PRK08273.1"/>
    <property type="match status" value="1"/>
</dbReference>
<feature type="region of interest" description="Disordered" evidence="4">
    <location>
        <begin position="612"/>
        <end position="638"/>
    </location>
</feature>
<dbReference type="Pfam" id="PF00205">
    <property type="entry name" value="TPP_enzyme_M"/>
    <property type="match status" value="1"/>
</dbReference>
<dbReference type="InterPro" id="IPR047210">
    <property type="entry name" value="TPP_PYR_POXB-like"/>
</dbReference>
<dbReference type="InterPro" id="IPR029061">
    <property type="entry name" value="THDP-binding"/>
</dbReference>
<feature type="domain" description="Thiamine pyrophosphate enzyme TPP-binding" evidence="6">
    <location>
        <begin position="386"/>
        <end position="540"/>
    </location>
</feature>
<comment type="similarity">
    <text evidence="1 3">Belongs to the TPP enzyme family.</text>
</comment>
<keyword evidence="9" id="KW-1185">Reference proteome</keyword>
<evidence type="ECO:0000256" key="4">
    <source>
        <dbReference type="SAM" id="MobiDB-lite"/>
    </source>
</evidence>
<proteinExistence type="inferred from homology"/>
<evidence type="ECO:0000259" key="6">
    <source>
        <dbReference type="Pfam" id="PF02775"/>
    </source>
</evidence>
<dbReference type="GO" id="GO:0003824">
    <property type="term" value="F:catalytic activity"/>
    <property type="evidence" value="ECO:0007669"/>
    <property type="project" value="InterPro"/>
</dbReference>
<evidence type="ECO:0000259" key="5">
    <source>
        <dbReference type="Pfam" id="PF00205"/>
    </source>
</evidence>
<dbReference type="InterPro" id="IPR011766">
    <property type="entry name" value="TPP_enzyme_TPP-bd"/>
</dbReference>
<feature type="compositionally biased region" description="Basic and acidic residues" evidence="4">
    <location>
        <begin position="612"/>
        <end position="629"/>
    </location>
</feature>
<name>A0A9W6C3D6_9CHLO</name>
<dbReference type="InterPro" id="IPR047211">
    <property type="entry name" value="POXB-like"/>
</dbReference>
<dbReference type="InterPro" id="IPR029035">
    <property type="entry name" value="DHS-like_NAD/FAD-binding_dom"/>
</dbReference>
<evidence type="ECO:0000256" key="1">
    <source>
        <dbReference type="ARBA" id="ARBA00007812"/>
    </source>
</evidence>
<dbReference type="PANTHER" id="PTHR42981:SF2">
    <property type="entry name" value="PYRUVATE DEHYDROGENASE [UBIQUINONE]"/>
    <property type="match status" value="1"/>
</dbReference>
<dbReference type="PROSITE" id="PS00187">
    <property type="entry name" value="TPP_ENZYMES"/>
    <property type="match status" value="1"/>
</dbReference>
<evidence type="ECO:0000313" key="9">
    <source>
        <dbReference type="Proteomes" id="UP001165080"/>
    </source>
</evidence>
<keyword evidence="2 3" id="KW-0786">Thiamine pyrophosphate</keyword>
<feature type="domain" description="Thiamine pyrophosphate enzyme central" evidence="5">
    <location>
        <begin position="197"/>
        <end position="327"/>
    </location>
</feature>
<feature type="domain" description="Thiamine pyrophosphate enzyme N-terminal TPP-binding" evidence="7">
    <location>
        <begin position="3"/>
        <end position="115"/>
    </location>
</feature>
<dbReference type="InterPro" id="IPR012001">
    <property type="entry name" value="Thiamin_PyroP_enz_TPP-bd_dom"/>
</dbReference>
<organism evidence="8 9">
    <name type="scientific">Pleodorina starrii</name>
    <dbReference type="NCBI Taxonomy" id="330485"/>
    <lineage>
        <taxon>Eukaryota</taxon>
        <taxon>Viridiplantae</taxon>
        <taxon>Chlorophyta</taxon>
        <taxon>core chlorophytes</taxon>
        <taxon>Chlorophyceae</taxon>
        <taxon>CS clade</taxon>
        <taxon>Chlamydomonadales</taxon>
        <taxon>Volvocaceae</taxon>
        <taxon>Pleodorina</taxon>
    </lineage>
</organism>
<evidence type="ECO:0000256" key="3">
    <source>
        <dbReference type="RuleBase" id="RU362132"/>
    </source>
</evidence>
<dbReference type="SUPFAM" id="SSF52518">
    <property type="entry name" value="Thiamin diphosphate-binding fold (THDP-binding)"/>
    <property type="match status" value="2"/>
</dbReference>
<gene>
    <name evidence="8" type="primary">PLESTB004202</name>
    <name evidence="8" type="ORF">PLESTB_001975200</name>
</gene>
<reference evidence="8 9" key="1">
    <citation type="journal article" date="2023" name="Commun. Biol.">
        <title>Reorganization of the ancestral sex-determining regions during the evolution of trioecy in Pleodorina starrii.</title>
        <authorList>
            <person name="Takahashi K."/>
            <person name="Suzuki S."/>
            <person name="Kawai-Toyooka H."/>
            <person name="Yamamoto K."/>
            <person name="Hamaji T."/>
            <person name="Ootsuki R."/>
            <person name="Yamaguchi H."/>
            <person name="Kawachi M."/>
            <person name="Higashiyama T."/>
            <person name="Nozaki H."/>
        </authorList>
    </citation>
    <scope>NUCLEOTIDE SEQUENCE [LARGE SCALE GENOMIC DNA]</scope>
    <source>
        <strain evidence="8 9">NIES-4479</strain>
    </source>
</reference>
<dbReference type="Pfam" id="PF02775">
    <property type="entry name" value="TPP_enzyme_C"/>
    <property type="match status" value="1"/>
</dbReference>
<dbReference type="InterPro" id="IPR012000">
    <property type="entry name" value="Thiamin_PyroP_enz_cen_dom"/>
</dbReference>
<dbReference type="Gene3D" id="3.40.50.1220">
    <property type="entry name" value="TPP-binding domain"/>
    <property type="match status" value="1"/>
</dbReference>
<dbReference type="GO" id="GO:0000287">
    <property type="term" value="F:magnesium ion binding"/>
    <property type="evidence" value="ECO:0007669"/>
    <property type="project" value="InterPro"/>
</dbReference>
<dbReference type="PANTHER" id="PTHR42981">
    <property type="entry name" value="PYRUVATE DEHYDROGENASE [UBIQUINONE]"/>
    <property type="match status" value="1"/>
</dbReference>
<dbReference type="InterPro" id="IPR000399">
    <property type="entry name" value="TPP-bd_CS"/>
</dbReference>
<dbReference type="Gene3D" id="3.40.50.970">
    <property type="match status" value="2"/>
</dbReference>
<dbReference type="AlphaFoldDB" id="A0A9W6C3D6"/>
<protein>
    <recommendedName>
        <fullName evidence="10">Thiamine pyrophosphate-requiring protein</fullName>
    </recommendedName>
</protein>
<evidence type="ECO:0008006" key="10">
    <source>
        <dbReference type="Google" id="ProtNLM"/>
    </source>
</evidence>
<evidence type="ECO:0000259" key="7">
    <source>
        <dbReference type="Pfam" id="PF02776"/>
    </source>
</evidence>